<dbReference type="STRING" id="930152.SAMN05216565_110134"/>
<dbReference type="PANTHER" id="PTHR43155:SF2">
    <property type="entry name" value="CYCLIC DI-GMP PHOSPHODIESTERASE PA4108"/>
    <property type="match status" value="1"/>
</dbReference>
<dbReference type="InterPro" id="IPR037522">
    <property type="entry name" value="HD_GYP_dom"/>
</dbReference>
<dbReference type="Pfam" id="PF13487">
    <property type="entry name" value="HD_5"/>
    <property type="match status" value="1"/>
</dbReference>
<dbReference type="InterPro" id="IPR003607">
    <property type="entry name" value="HD/PDEase_dom"/>
</dbReference>
<dbReference type="Gene3D" id="1.10.3210.10">
    <property type="entry name" value="Hypothetical protein af1432"/>
    <property type="match status" value="1"/>
</dbReference>
<evidence type="ECO:0000259" key="1">
    <source>
        <dbReference type="PROSITE" id="PS51832"/>
    </source>
</evidence>
<dbReference type="SMART" id="SM00471">
    <property type="entry name" value="HDc"/>
    <property type="match status" value="1"/>
</dbReference>
<keyword evidence="3" id="KW-1185">Reference proteome</keyword>
<dbReference type="SUPFAM" id="SSF109604">
    <property type="entry name" value="HD-domain/PDEase-like"/>
    <property type="match status" value="1"/>
</dbReference>
<accession>A0A1H0WDW9</accession>
<dbReference type="PANTHER" id="PTHR43155">
    <property type="entry name" value="CYCLIC DI-GMP PHOSPHODIESTERASE PA4108-RELATED"/>
    <property type="match status" value="1"/>
</dbReference>
<sequence length="345" mass="39754">MNNNFEISFELVGKKIGQDIYSDHGILLLKKGTTLTETHIVLLQNYKFGTLVEIEDKYPNDKLNAKMQKLYDQNLKEISTLFQNINLNNSPPIKELINAYQPLIEQATDHTDSIRYLHGIKDYDEYTYRHSINVGMISAVIGKLLGRSKKDIFLLGQMGLLHDIGKTMISPDIINKPGRLDANEWQEITRHTIYGYQILKEVEDLDIHIPAAALLHHERIDGSGYPNGVKEKDLPFLVQILSVADTYDAISTERVYQAKKPDFVGINILVEEAYNNKLNPAIVFPFVRYLMRQYIRKEVVLNTGDHGEIIFIHDDEPHQPLIITNEEYVDLRKNRKIRLSDVVRK</sequence>
<dbReference type="AlphaFoldDB" id="A0A1H0WDW9"/>
<organism evidence="2 3">
    <name type="scientific">Litchfieldia salsa</name>
    <dbReference type="NCBI Taxonomy" id="930152"/>
    <lineage>
        <taxon>Bacteria</taxon>
        <taxon>Bacillati</taxon>
        <taxon>Bacillota</taxon>
        <taxon>Bacilli</taxon>
        <taxon>Bacillales</taxon>
        <taxon>Bacillaceae</taxon>
        <taxon>Litchfieldia</taxon>
    </lineage>
</organism>
<name>A0A1H0WDW9_9BACI</name>
<evidence type="ECO:0000313" key="2">
    <source>
        <dbReference type="EMBL" id="SDP88685.1"/>
    </source>
</evidence>
<proteinExistence type="predicted"/>
<dbReference type="CDD" id="cd00077">
    <property type="entry name" value="HDc"/>
    <property type="match status" value="1"/>
</dbReference>
<dbReference type="RefSeq" id="WP_175490370.1">
    <property type="nucleotide sequence ID" value="NZ_FNJU01000010.1"/>
</dbReference>
<feature type="domain" description="HD-GYP" evidence="1">
    <location>
        <begin position="105"/>
        <end position="302"/>
    </location>
</feature>
<dbReference type="Proteomes" id="UP000199159">
    <property type="component" value="Unassembled WGS sequence"/>
</dbReference>
<dbReference type="EMBL" id="FNJU01000010">
    <property type="protein sequence ID" value="SDP88685.1"/>
    <property type="molecule type" value="Genomic_DNA"/>
</dbReference>
<protein>
    <submittedName>
        <fullName evidence="2">HD-GYP domain, c-di-GMP phosphodiesterase class II (Or its inactivated variant)</fullName>
    </submittedName>
</protein>
<dbReference type="PROSITE" id="PS51832">
    <property type="entry name" value="HD_GYP"/>
    <property type="match status" value="1"/>
</dbReference>
<evidence type="ECO:0000313" key="3">
    <source>
        <dbReference type="Proteomes" id="UP000199159"/>
    </source>
</evidence>
<gene>
    <name evidence="2" type="ORF">SAMN05216565_110134</name>
</gene>
<reference evidence="3" key="1">
    <citation type="submission" date="2016-10" db="EMBL/GenBank/DDBJ databases">
        <authorList>
            <person name="Varghese N."/>
            <person name="Submissions S."/>
        </authorList>
    </citation>
    <scope>NUCLEOTIDE SEQUENCE [LARGE SCALE GENOMIC DNA]</scope>
    <source>
        <strain evidence="3">IBRC-M10078</strain>
    </source>
</reference>